<dbReference type="PANTHER" id="PTHR48063:SF92">
    <property type="entry name" value="LEUCINE-RICH REPEAT-CONTAINING N-TERMINAL PLANT-TYPE DOMAIN-CONTAINING PROTEIN"/>
    <property type="match status" value="1"/>
</dbReference>
<name>A0AAV5CS59_ELECO</name>
<dbReference type="AlphaFoldDB" id="A0AAV5CS59"/>
<dbReference type="EMBL" id="BQKI01000008">
    <property type="protein sequence ID" value="GJN00993.1"/>
    <property type="molecule type" value="Genomic_DNA"/>
</dbReference>
<keyword evidence="2" id="KW-0812">Transmembrane</keyword>
<dbReference type="Proteomes" id="UP001054889">
    <property type="component" value="Unassembled WGS sequence"/>
</dbReference>
<dbReference type="InterPro" id="IPR001611">
    <property type="entry name" value="Leu-rich_rpt"/>
</dbReference>
<evidence type="ECO:0000256" key="6">
    <source>
        <dbReference type="ARBA" id="ARBA00023180"/>
    </source>
</evidence>
<evidence type="ECO:0000313" key="8">
    <source>
        <dbReference type="EMBL" id="GJN00993.1"/>
    </source>
</evidence>
<accession>A0AAV5CS59</accession>
<reference evidence="8" key="2">
    <citation type="submission" date="2021-12" db="EMBL/GenBank/DDBJ databases">
        <title>Resequencing data analysis of finger millet.</title>
        <authorList>
            <person name="Hatakeyama M."/>
            <person name="Aluri S."/>
            <person name="Balachadran M.T."/>
            <person name="Sivarajan S.R."/>
            <person name="Poveda L."/>
            <person name="Shimizu-Inatsugi R."/>
            <person name="Schlapbach R."/>
            <person name="Sreeman S.M."/>
            <person name="Shimizu K.K."/>
        </authorList>
    </citation>
    <scope>NUCLEOTIDE SEQUENCE</scope>
</reference>
<reference evidence="8" key="1">
    <citation type="journal article" date="2018" name="DNA Res.">
        <title>Multiple hybrid de novo genome assembly of finger millet, an orphan allotetraploid crop.</title>
        <authorList>
            <person name="Hatakeyama M."/>
            <person name="Aluri S."/>
            <person name="Balachadran M.T."/>
            <person name="Sivarajan S.R."/>
            <person name="Patrignani A."/>
            <person name="Gruter S."/>
            <person name="Poveda L."/>
            <person name="Shimizu-Inatsugi R."/>
            <person name="Baeten J."/>
            <person name="Francoijs K.J."/>
            <person name="Nataraja K.N."/>
            <person name="Reddy Y.A.N."/>
            <person name="Phadnis S."/>
            <person name="Ravikumar R.L."/>
            <person name="Schlapbach R."/>
            <person name="Sreeman S.M."/>
            <person name="Shimizu K.K."/>
        </authorList>
    </citation>
    <scope>NUCLEOTIDE SEQUENCE</scope>
</reference>
<comment type="subcellular location">
    <subcellularLocation>
        <location evidence="1">Membrane</location>
        <topology evidence="1">Single-pass type I membrane protein</topology>
    </subcellularLocation>
</comment>
<gene>
    <name evidence="8" type="primary">ga18223</name>
    <name evidence="8" type="ORF">PR202_ga18223</name>
</gene>
<keyword evidence="5" id="KW-0472">Membrane</keyword>
<comment type="caution">
    <text evidence="8">The sequence shown here is derived from an EMBL/GenBank/DDBJ whole genome shotgun (WGS) entry which is preliminary data.</text>
</comment>
<evidence type="ECO:0000256" key="5">
    <source>
        <dbReference type="ARBA" id="ARBA00023136"/>
    </source>
</evidence>
<dbReference type="Pfam" id="PF00560">
    <property type="entry name" value="LRR_1"/>
    <property type="match status" value="2"/>
</dbReference>
<keyword evidence="4" id="KW-1133">Transmembrane helix</keyword>
<dbReference type="InterPro" id="IPR032675">
    <property type="entry name" value="LRR_dom_sf"/>
</dbReference>
<dbReference type="PANTHER" id="PTHR48063">
    <property type="entry name" value="LRR RECEPTOR-LIKE KINASE"/>
    <property type="match status" value="1"/>
</dbReference>
<organism evidence="8 9">
    <name type="scientific">Eleusine coracana subsp. coracana</name>
    <dbReference type="NCBI Taxonomy" id="191504"/>
    <lineage>
        <taxon>Eukaryota</taxon>
        <taxon>Viridiplantae</taxon>
        <taxon>Streptophyta</taxon>
        <taxon>Embryophyta</taxon>
        <taxon>Tracheophyta</taxon>
        <taxon>Spermatophyta</taxon>
        <taxon>Magnoliopsida</taxon>
        <taxon>Liliopsida</taxon>
        <taxon>Poales</taxon>
        <taxon>Poaceae</taxon>
        <taxon>PACMAD clade</taxon>
        <taxon>Chloridoideae</taxon>
        <taxon>Cynodonteae</taxon>
        <taxon>Eleusininae</taxon>
        <taxon>Eleusine</taxon>
    </lineage>
</organism>
<dbReference type="GO" id="GO:0016020">
    <property type="term" value="C:membrane"/>
    <property type="evidence" value="ECO:0007669"/>
    <property type="project" value="UniProtKB-SubCell"/>
</dbReference>
<evidence type="ECO:0000256" key="4">
    <source>
        <dbReference type="ARBA" id="ARBA00022989"/>
    </source>
</evidence>
<dbReference type="Gene3D" id="3.80.10.10">
    <property type="entry name" value="Ribonuclease Inhibitor"/>
    <property type="match status" value="1"/>
</dbReference>
<evidence type="ECO:0000256" key="3">
    <source>
        <dbReference type="ARBA" id="ARBA00022729"/>
    </source>
</evidence>
<keyword evidence="6" id="KW-0325">Glycoprotein</keyword>
<evidence type="ECO:0000256" key="2">
    <source>
        <dbReference type="ARBA" id="ARBA00022692"/>
    </source>
</evidence>
<evidence type="ECO:0000313" key="9">
    <source>
        <dbReference type="Proteomes" id="UP001054889"/>
    </source>
</evidence>
<dbReference type="SUPFAM" id="SSF52058">
    <property type="entry name" value="L domain-like"/>
    <property type="match status" value="1"/>
</dbReference>
<feature type="compositionally biased region" description="Polar residues" evidence="7">
    <location>
        <begin position="1"/>
        <end position="18"/>
    </location>
</feature>
<evidence type="ECO:0000256" key="1">
    <source>
        <dbReference type="ARBA" id="ARBA00004479"/>
    </source>
</evidence>
<evidence type="ECO:0000256" key="7">
    <source>
        <dbReference type="SAM" id="MobiDB-lite"/>
    </source>
</evidence>
<keyword evidence="3" id="KW-0732">Signal</keyword>
<feature type="region of interest" description="Disordered" evidence="7">
    <location>
        <begin position="1"/>
        <end position="24"/>
    </location>
</feature>
<dbReference type="InterPro" id="IPR046956">
    <property type="entry name" value="RLP23-like"/>
</dbReference>
<protein>
    <submittedName>
        <fullName evidence="8">Uncharacterized protein</fullName>
    </submittedName>
</protein>
<keyword evidence="9" id="KW-1185">Reference proteome</keyword>
<sequence length="297" mass="33036">MGPASAQEQRGVVTSLSHENADLHKLHTENAAARRYPEEIAYLEMKRLQLKVEFHMLQKEMQIGSIAQHRFPIHSREACIHPNLRVSDVSFFTANRSVADDNIVIHKQLGKACRVNCKDNGEPIYLKNPQNTLKANLRCIGGQPIYLMKMANKNASYGGGGSARWCNGKEKNALLDLKASLKGFQGLLSSWNNFSRKYGLTGDISPSLVQLIHLEYLDLHGNDFGGAVIPEFIGTLENLRHLDLSSAGFGGKIPSELGNLSKLSYLDISFPNYSFGSINYVDNLRWLSQLSSLFTLT</sequence>
<proteinExistence type="predicted"/>